<comment type="caution">
    <text evidence="2">The sequence shown here is derived from an EMBL/GenBank/DDBJ whole genome shotgun (WGS) entry which is preliminary data.</text>
</comment>
<name>A0ABR7YAB5_9SPHI</name>
<evidence type="ECO:0000256" key="1">
    <source>
        <dbReference type="SAM" id="SignalP"/>
    </source>
</evidence>
<dbReference type="Proteomes" id="UP000651271">
    <property type="component" value="Unassembled WGS sequence"/>
</dbReference>
<evidence type="ECO:0000313" key="2">
    <source>
        <dbReference type="EMBL" id="MBD1428249.1"/>
    </source>
</evidence>
<sequence>MKKILCYSLLLGALGTYQVSKAQDFNNPKVISKVEQVIKKAKVGNLVILDEFLTTAYPTVNYTKEVLPSPQFLISDDPEYIRVPEAIAMQENVAPGAVRLYVYNVNGVKEPQQIKTKITAVIKNTGKEKMTLRMLKYSSQKPSTNYFEIGKKGLEDYFKSDVQNDVRFIQPGEVVSIDQQLEKNIVSYDELVHGFYEFVVDQPAQISVLQTSPEKSGPQAYAQIKTVIPHSHANAGRGIFGVSNYKITATDTISTASGVTQLVIADGKTDPWITGTIGEKKEFAKNAGNYGVMYHTKIKWKSTEGKGLALVTWNSRSADNQWCGGMGLTMSLTNPDGSSTVRQLPNNALITKAAPEAILVEIYKPDPTKEIQEIDFIYSPPGASCLPTPLVLIPVNL</sequence>
<dbReference type="RefSeq" id="WP_165289975.1">
    <property type="nucleotide sequence ID" value="NZ_JACOIJ010000002.1"/>
</dbReference>
<keyword evidence="3" id="KW-1185">Reference proteome</keyword>
<feature type="chain" id="PRO_5046108193" evidence="1">
    <location>
        <begin position="23"/>
        <end position="397"/>
    </location>
</feature>
<protein>
    <submittedName>
        <fullName evidence="2">Copper amine oxidase</fullName>
    </submittedName>
</protein>
<evidence type="ECO:0000313" key="3">
    <source>
        <dbReference type="Proteomes" id="UP000651271"/>
    </source>
</evidence>
<accession>A0ABR7YAB5</accession>
<organism evidence="2 3">
    <name type="scientific">Sphingobacterium litopenaei</name>
    <dbReference type="NCBI Taxonomy" id="2763500"/>
    <lineage>
        <taxon>Bacteria</taxon>
        <taxon>Pseudomonadati</taxon>
        <taxon>Bacteroidota</taxon>
        <taxon>Sphingobacteriia</taxon>
        <taxon>Sphingobacteriales</taxon>
        <taxon>Sphingobacteriaceae</taxon>
        <taxon>Sphingobacterium</taxon>
    </lineage>
</organism>
<gene>
    <name evidence="2" type="ORF">H8B04_01500</name>
</gene>
<dbReference type="EMBL" id="JACOIJ010000002">
    <property type="protein sequence ID" value="MBD1428249.1"/>
    <property type="molecule type" value="Genomic_DNA"/>
</dbReference>
<feature type="signal peptide" evidence="1">
    <location>
        <begin position="1"/>
        <end position="22"/>
    </location>
</feature>
<keyword evidence="1" id="KW-0732">Signal</keyword>
<reference evidence="2 3" key="1">
    <citation type="submission" date="2020-08" db="EMBL/GenBank/DDBJ databases">
        <title>Sphingobacterium sp. DN04309 isolated from aquaculture water.</title>
        <authorList>
            <person name="Zhang M."/>
        </authorList>
    </citation>
    <scope>NUCLEOTIDE SEQUENCE [LARGE SCALE GENOMIC DNA]</scope>
    <source>
        <strain evidence="2 3">DN04309</strain>
    </source>
</reference>
<proteinExistence type="predicted"/>